<dbReference type="InterPro" id="IPR013783">
    <property type="entry name" value="Ig-like_fold"/>
</dbReference>
<dbReference type="PROSITE" id="PS50835">
    <property type="entry name" value="IG_LIKE"/>
    <property type="match status" value="3"/>
</dbReference>
<dbReference type="Ensembl" id="ENSNBRT00000015302.1">
    <property type="protein sequence ID" value="ENSNBRP00000014894.1"/>
    <property type="gene ID" value="ENSNBRG00000011521.1"/>
</dbReference>
<evidence type="ECO:0000313" key="7">
    <source>
        <dbReference type="Proteomes" id="UP000261580"/>
    </source>
</evidence>
<dbReference type="InterPro" id="IPR003598">
    <property type="entry name" value="Ig_sub2"/>
</dbReference>
<evidence type="ECO:0000259" key="5">
    <source>
        <dbReference type="PROSITE" id="PS50835"/>
    </source>
</evidence>
<dbReference type="AlphaFoldDB" id="A0A3Q4MMY7"/>
<comment type="subunit">
    <text evidence="4">Predominantly monomer of isoform CD22-beta. Also found as heterodimer of isoform CD22-beta and a shorter isoform. Interacts with PTPN6/SHP-1, LYN, SYK, PIK3R1/PIK3R2 and PLCG1 upon phosphorylation. Interacts with GRB2, INPP5D and SHC1 upon phosphorylation. May form a complex with INPP5D/SHIP, GRB2 and SHC1.</text>
</comment>
<protein>
    <recommendedName>
        <fullName evidence="1">B-cell receptor CD22</fullName>
    </recommendedName>
    <alternativeName>
        <fullName evidence="2">Sialic acid-binding Ig-like lectin 2</fullName>
    </alternativeName>
</protein>
<keyword evidence="7" id="KW-1185">Reference proteome</keyword>
<feature type="domain" description="Ig-like" evidence="5">
    <location>
        <begin position="115"/>
        <end position="202"/>
    </location>
</feature>
<dbReference type="Pfam" id="PF24518">
    <property type="entry name" value="Ig_CD22"/>
    <property type="match status" value="1"/>
</dbReference>
<dbReference type="Proteomes" id="UP000261580">
    <property type="component" value="Unassembled WGS sequence"/>
</dbReference>
<dbReference type="SUPFAM" id="SSF48726">
    <property type="entry name" value="Immunoglobulin"/>
    <property type="match status" value="3"/>
</dbReference>
<dbReference type="Pfam" id="PF13927">
    <property type="entry name" value="Ig_3"/>
    <property type="match status" value="1"/>
</dbReference>
<feature type="domain" description="Ig-like" evidence="5">
    <location>
        <begin position="21"/>
        <end position="90"/>
    </location>
</feature>
<dbReference type="Gene3D" id="2.60.40.10">
    <property type="entry name" value="Immunoglobulins"/>
    <property type="match status" value="4"/>
</dbReference>
<accession>A0A3Q4MMY7</accession>
<reference evidence="6" key="2">
    <citation type="submission" date="2025-09" db="UniProtKB">
        <authorList>
            <consortium name="Ensembl"/>
        </authorList>
    </citation>
    <scope>IDENTIFICATION</scope>
</reference>
<dbReference type="InterPro" id="IPR036179">
    <property type="entry name" value="Ig-like_dom_sf"/>
</dbReference>
<dbReference type="SMART" id="SM00408">
    <property type="entry name" value="IGc2"/>
    <property type="match status" value="2"/>
</dbReference>
<dbReference type="PANTHER" id="PTHR46013:SF7">
    <property type="entry name" value="IG-LIKE DOMAIN-CONTAINING PROTEIN"/>
    <property type="match status" value="1"/>
</dbReference>
<evidence type="ECO:0000256" key="2">
    <source>
        <dbReference type="ARBA" id="ARBA00041781"/>
    </source>
</evidence>
<dbReference type="InterPro" id="IPR056386">
    <property type="entry name" value="Ig_CD22"/>
</dbReference>
<dbReference type="GeneTree" id="ENSGT00940000177691"/>
<name>A0A3Q4MMY7_NEOBR</name>
<comment type="function">
    <text evidence="3">Most highly expressed siglec (sialic acid-binding immunoglobulin-like lectin) on B-cells that plays a role in various aspects of B-cell biology including differentiation, antigen presentation, and trafficking to bone marrow. Binds to alpha 2,6-linked sialic acid residues of surface molecules such as CD22 itself, CD45 and IgM in a cis configuration. Can also bind to ligands on other cells as an adhesion molecule in a trans configuration. Acts as an inhibitory coreceptor on the surface of B-cells and inhibits B-cell receptor induced signaling, characterized by inhibition of the calcium mobilization and cellular activation. Mechanistically, the immunoreceptor tyrosine-based inhibitory motif domain is phosphorylated by the Src kinase LYN, which in turn leads to the recruitment of the protein tyrosine phosphatase 1/PTPN6, leading to the negative regulation of BCR signaling. If this negative signaling from is of sufficient strength, apoptosis of the B-cell can be induced.</text>
</comment>
<dbReference type="InterPro" id="IPR003599">
    <property type="entry name" value="Ig_sub"/>
</dbReference>
<sequence>QSEGKTLSSIFLCSILASSNSRITLSDENVSAQAGLCVVLACSFTTEDKDVENITWYKHDGNVTKTIFGSPEKCSVLIHDLKITDSGNYSFRFVGEGTYKWVTKPFTSLTVADNPCLLTFEEPKTVTENDNVTLTCHTLTSCTSDPEIKALGPLSPSLIQSKKSPNTATLSFKVTWEDDGRMFSCQTENNTDPCLIRNISLTVGYPPDVDIVISPEPERMTKTIIQGDKVTFTCSVKRSNPSPDSFTWLKDTKDKTHIDSKQITVKNIQPEDSGKYTCSARNTVGSRSKTLQLTVQCKFYTSGSWVLLLTLSSKHPFNIIQL</sequence>
<dbReference type="STRING" id="32507.ENSNBRP00000014894"/>
<evidence type="ECO:0000256" key="1">
    <source>
        <dbReference type="ARBA" id="ARBA00040106"/>
    </source>
</evidence>
<dbReference type="InterPro" id="IPR007110">
    <property type="entry name" value="Ig-like_dom"/>
</dbReference>
<organism evidence="6 7">
    <name type="scientific">Neolamprologus brichardi</name>
    <name type="common">Fairy cichlid</name>
    <name type="synonym">Lamprologus brichardi</name>
    <dbReference type="NCBI Taxonomy" id="32507"/>
    <lineage>
        <taxon>Eukaryota</taxon>
        <taxon>Metazoa</taxon>
        <taxon>Chordata</taxon>
        <taxon>Craniata</taxon>
        <taxon>Vertebrata</taxon>
        <taxon>Euteleostomi</taxon>
        <taxon>Actinopterygii</taxon>
        <taxon>Neopterygii</taxon>
        <taxon>Teleostei</taxon>
        <taxon>Neoteleostei</taxon>
        <taxon>Acanthomorphata</taxon>
        <taxon>Ovalentaria</taxon>
        <taxon>Cichlomorphae</taxon>
        <taxon>Cichliformes</taxon>
        <taxon>Cichlidae</taxon>
        <taxon>African cichlids</taxon>
        <taxon>Pseudocrenilabrinae</taxon>
        <taxon>Lamprologini</taxon>
        <taxon>Neolamprologus</taxon>
    </lineage>
</organism>
<proteinExistence type="predicted"/>
<dbReference type="PANTHER" id="PTHR46013">
    <property type="entry name" value="VASCULAR CELL ADHESION MOLECULE 1"/>
    <property type="match status" value="1"/>
</dbReference>
<dbReference type="SMART" id="SM00409">
    <property type="entry name" value="IG"/>
    <property type="match status" value="3"/>
</dbReference>
<evidence type="ECO:0000313" key="6">
    <source>
        <dbReference type="Ensembl" id="ENSNBRP00000014894.1"/>
    </source>
</evidence>
<reference evidence="6" key="1">
    <citation type="submission" date="2025-08" db="UniProtKB">
        <authorList>
            <consortium name="Ensembl"/>
        </authorList>
    </citation>
    <scope>IDENTIFICATION</scope>
</reference>
<feature type="domain" description="Ig-like" evidence="5">
    <location>
        <begin position="207"/>
        <end position="294"/>
    </location>
</feature>
<dbReference type="OMA" id="WIMNATG"/>
<evidence type="ECO:0000256" key="3">
    <source>
        <dbReference type="ARBA" id="ARBA00045430"/>
    </source>
</evidence>
<dbReference type="Bgee" id="ENSNBRG00000011521">
    <property type="expression patterns" value="Expressed in mesonephros and 1 other cell type or tissue"/>
</dbReference>
<evidence type="ECO:0000256" key="4">
    <source>
        <dbReference type="ARBA" id="ARBA00046458"/>
    </source>
</evidence>